<feature type="transmembrane region" description="Helical" evidence="1">
    <location>
        <begin position="121"/>
        <end position="140"/>
    </location>
</feature>
<keyword evidence="1" id="KW-0472">Membrane</keyword>
<accession>A0A066RRN5</accession>
<keyword evidence="3" id="KW-1185">Reference proteome</keyword>
<keyword evidence="1" id="KW-1133">Transmembrane helix</keyword>
<evidence type="ECO:0000313" key="2">
    <source>
        <dbReference type="EMBL" id="KDM90058.1"/>
    </source>
</evidence>
<gene>
    <name evidence="2" type="ORF">EA58_19165</name>
</gene>
<evidence type="ECO:0000256" key="1">
    <source>
        <dbReference type="SAM" id="Phobius"/>
    </source>
</evidence>
<reference evidence="2 3" key="1">
    <citation type="submission" date="2014-04" db="EMBL/GenBank/DDBJ databases">
        <title>Draft genome sequence of Photobacterium halotolerans S2753: a solonamide, ngercheumicin and holomycin producer.</title>
        <authorList>
            <person name="Machado H.R."/>
            <person name="Gram L."/>
        </authorList>
    </citation>
    <scope>NUCLEOTIDE SEQUENCE [LARGE SCALE GENOMIC DNA]</scope>
    <source>
        <strain evidence="2 3">S2753</strain>
    </source>
</reference>
<dbReference type="AlphaFoldDB" id="A0A066RRN5"/>
<dbReference type="EMBL" id="JMIB01000038">
    <property type="protein sequence ID" value="KDM90058.1"/>
    <property type="molecule type" value="Genomic_DNA"/>
</dbReference>
<evidence type="ECO:0000313" key="3">
    <source>
        <dbReference type="Proteomes" id="UP000027192"/>
    </source>
</evidence>
<keyword evidence="1" id="KW-0812">Transmembrane</keyword>
<feature type="transmembrane region" description="Helical" evidence="1">
    <location>
        <begin position="55"/>
        <end position="72"/>
    </location>
</feature>
<sequence>MSNDRHSPSSSTAMNEKKYKPSVIRIVSYIHMFLCIVLNVIIVTSLMSKSSPSELAYYVYMTLGLFAISRVLSPHKSFLKVIKGKEYNFKKVIKNNIGTAVSIFLLLAYSYFKQKEGEDYYLVLTLILSGPYLLNAYAVYRMQKCLENRLTES</sequence>
<comment type="caution">
    <text evidence="2">The sequence shown here is derived from an EMBL/GenBank/DDBJ whole genome shotgun (WGS) entry which is preliminary data.</text>
</comment>
<protein>
    <submittedName>
        <fullName evidence="2">Uncharacterized protein</fullName>
    </submittedName>
</protein>
<dbReference type="Proteomes" id="UP000027192">
    <property type="component" value="Unassembled WGS sequence"/>
</dbReference>
<organism evidence="2 3">
    <name type="scientific">Photobacterium galatheae</name>
    <dbReference type="NCBI Taxonomy" id="1654360"/>
    <lineage>
        <taxon>Bacteria</taxon>
        <taxon>Pseudomonadati</taxon>
        <taxon>Pseudomonadota</taxon>
        <taxon>Gammaproteobacteria</taxon>
        <taxon>Vibrionales</taxon>
        <taxon>Vibrionaceae</taxon>
        <taxon>Photobacterium</taxon>
    </lineage>
</organism>
<feature type="transmembrane region" description="Helical" evidence="1">
    <location>
        <begin position="92"/>
        <end position="109"/>
    </location>
</feature>
<feature type="transmembrane region" description="Helical" evidence="1">
    <location>
        <begin position="23"/>
        <end position="43"/>
    </location>
</feature>
<dbReference type="RefSeq" id="WP_036756202.1">
    <property type="nucleotide sequence ID" value="NZ_JAGSGC010000008.1"/>
</dbReference>
<proteinExistence type="predicted"/>
<name>A0A066RRN5_9GAMM</name>